<dbReference type="CDD" id="cd03801">
    <property type="entry name" value="GT4_PimA-like"/>
    <property type="match status" value="1"/>
</dbReference>
<dbReference type="PANTHER" id="PTHR12526">
    <property type="entry name" value="GLYCOSYLTRANSFERASE"/>
    <property type="match status" value="1"/>
</dbReference>
<proteinExistence type="predicted"/>
<dbReference type="InterPro" id="IPR001296">
    <property type="entry name" value="Glyco_trans_1"/>
</dbReference>
<dbReference type="Proteomes" id="UP000662783">
    <property type="component" value="Chromosome"/>
</dbReference>
<evidence type="ECO:0000313" key="3">
    <source>
        <dbReference type="EMBL" id="QSE96379.1"/>
    </source>
</evidence>
<dbReference type="PANTHER" id="PTHR12526:SF630">
    <property type="entry name" value="GLYCOSYLTRANSFERASE"/>
    <property type="match status" value="1"/>
</dbReference>
<protein>
    <submittedName>
        <fullName evidence="3">Glycosyltransferase family 4 protein</fullName>
    </submittedName>
</protein>
<evidence type="ECO:0000313" key="4">
    <source>
        <dbReference type="Proteomes" id="UP000662783"/>
    </source>
</evidence>
<organism evidence="3 4">
    <name type="scientific">Fulvivirga lutea</name>
    <dbReference type="NCBI Taxonomy" id="2810512"/>
    <lineage>
        <taxon>Bacteria</taxon>
        <taxon>Pseudomonadati</taxon>
        <taxon>Bacteroidota</taxon>
        <taxon>Cytophagia</taxon>
        <taxon>Cytophagales</taxon>
        <taxon>Fulvivirgaceae</taxon>
        <taxon>Fulvivirga</taxon>
    </lineage>
</organism>
<keyword evidence="4" id="KW-1185">Reference proteome</keyword>
<dbReference type="EMBL" id="CP070608">
    <property type="protein sequence ID" value="QSE96379.1"/>
    <property type="molecule type" value="Genomic_DNA"/>
</dbReference>
<dbReference type="InterPro" id="IPR028098">
    <property type="entry name" value="Glyco_trans_4-like_N"/>
</dbReference>
<dbReference type="Gene3D" id="3.40.50.2000">
    <property type="entry name" value="Glycogen Phosphorylase B"/>
    <property type="match status" value="2"/>
</dbReference>
<dbReference type="RefSeq" id="WP_205720895.1">
    <property type="nucleotide sequence ID" value="NZ_CP070608.1"/>
</dbReference>
<sequence>MSLKVLHISSERSWRGGEQQIAYLITELQSHGVHNEVLCQQGSEFEKYCESNSINYHTTQFSGLKGFSKGAKVLKKISKEFDLIHLHTSKGHTVAFYSYLRGCRAKFVLSRRVDFVPGSSLFTRWKYTFKGIKKILCVSEAIRNIMINYLGEKYEDACVTVHSGVDLDKFKSTDELDLKKQYKIDPATFIIGNTSALADHKDYYTFIDTAYLIIQSGFKCKFFILGDGPLEDEIKKYCYSQGIGDHVIFTGFVSNPIEYLRNFDLFLITSKTEGLGTSIIDAFANDIPVVATNAGGIPELVINEQTGLLCDVKDSNHLTEAVLRLASDNELKQRLITNAKAHIKNFTKEETAKKTLKIYQEIV</sequence>
<evidence type="ECO:0000259" key="2">
    <source>
        <dbReference type="Pfam" id="PF13439"/>
    </source>
</evidence>
<evidence type="ECO:0000259" key="1">
    <source>
        <dbReference type="Pfam" id="PF00534"/>
    </source>
</evidence>
<accession>A0A974WEW2</accession>
<reference evidence="3" key="1">
    <citation type="submission" date="2021-02" db="EMBL/GenBank/DDBJ databases">
        <title>Fulvivirga sp. S481 isolated from sea water.</title>
        <authorList>
            <person name="Bae S.S."/>
            <person name="Baek K."/>
        </authorList>
    </citation>
    <scope>NUCLEOTIDE SEQUENCE</scope>
    <source>
        <strain evidence="3">S481</strain>
    </source>
</reference>
<feature type="domain" description="Glycosyltransferase subfamily 4-like N-terminal" evidence="2">
    <location>
        <begin position="15"/>
        <end position="169"/>
    </location>
</feature>
<dbReference type="GO" id="GO:0016757">
    <property type="term" value="F:glycosyltransferase activity"/>
    <property type="evidence" value="ECO:0007669"/>
    <property type="project" value="InterPro"/>
</dbReference>
<dbReference type="Pfam" id="PF13439">
    <property type="entry name" value="Glyco_transf_4"/>
    <property type="match status" value="1"/>
</dbReference>
<dbReference type="KEGG" id="fuv:JR347_12255"/>
<dbReference type="SUPFAM" id="SSF53756">
    <property type="entry name" value="UDP-Glycosyltransferase/glycogen phosphorylase"/>
    <property type="match status" value="1"/>
</dbReference>
<name>A0A974WEW2_9BACT</name>
<feature type="domain" description="Glycosyl transferase family 1" evidence="1">
    <location>
        <begin position="178"/>
        <end position="341"/>
    </location>
</feature>
<dbReference type="AlphaFoldDB" id="A0A974WEW2"/>
<dbReference type="Pfam" id="PF00534">
    <property type="entry name" value="Glycos_transf_1"/>
    <property type="match status" value="1"/>
</dbReference>
<gene>
    <name evidence="3" type="ORF">JR347_12255</name>
</gene>